<keyword evidence="3" id="KW-1185">Reference proteome</keyword>
<dbReference type="Gene3D" id="1.20.58.2220">
    <property type="entry name" value="Formin, FH2 domain"/>
    <property type="match status" value="1"/>
</dbReference>
<dbReference type="Proteomes" id="UP000023152">
    <property type="component" value="Unassembled WGS sequence"/>
</dbReference>
<reference evidence="2 3" key="1">
    <citation type="journal article" date="2013" name="Curr. Biol.">
        <title>The Genome of the Foraminiferan Reticulomyxa filosa.</title>
        <authorList>
            <person name="Glockner G."/>
            <person name="Hulsmann N."/>
            <person name="Schleicher M."/>
            <person name="Noegel A.A."/>
            <person name="Eichinger L."/>
            <person name="Gallinger C."/>
            <person name="Pawlowski J."/>
            <person name="Sierra R."/>
            <person name="Euteneuer U."/>
            <person name="Pillet L."/>
            <person name="Moustafa A."/>
            <person name="Platzer M."/>
            <person name="Groth M."/>
            <person name="Szafranski K."/>
            <person name="Schliwa M."/>
        </authorList>
    </citation>
    <scope>NUCLEOTIDE SEQUENCE [LARGE SCALE GENOMIC DNA]</scope>
</reference>
<evidence type="ECO:0000313" key="3">
    <source>
        <dbReference type="Proteomes" id="UP000023152"/>
    </source>
</evidence>
<dbReference type="Pfam" id="PF02181">
    <property type="entry name" value="FH2"/>
    <property type="match status" value="1"/>
</dbReference>
<evidence type="ECO:0000259" key="1">
    <source>
        <dbReference type="PROSITE" id="PS51444"/>
    </source>
</evidence>
<gene>
    <name evidence="2" type="ORF">RFI_15131</name>
</gene>
<dbReference type="PANTHER" id="PTHR45725">
    <property type="entry name" value="FORMIN HOMOLOGY 2 FAMILY MEMBER"/>
    <property type="match status" value="1"/>
</dbReference>
<organism evidence="2 3">
    <name type="scientific">Reticulomyxa filosa</name>
    <dbReference type="NCBI Taxonomy" id="46433"/>
    <lineage>
        <taxon>Eukaryota</taxon>
        <taxon>Sar</taxon>
        <taxon>Rhizaria</taxon>
        <taxon>Retaria</taxon>
        <taxon>Foraminifera</taxon>
        <taxon>Monothalamids</taxon>
        <taxon>Reticulomyxidae</taxon>
        <taxon>Reticulomyxa</taxon>
    </lineage>
</organism>
<dbReference type="InterPro" id="IPR042201">
    <property type="entry name" value="FH2_Formin_sf"/>
</dbReference>
<dbReference type="InterPro" id="IPR015425">
    <property type="entry name" value="FH2_Formin"/>
</dbReference>
<protein>
    <recommendedName>
        <fullName evidence="1">FH2 domain-containing protein</fullName>
    </recommendedName>
</protein>
<accession>X6N824</accession>
<dbReference type="SUPFAM" id="SSF101447">
    <property type="entry name" value="Formin homology 2 domain (FH2 domain)"/>
    <property type="match status" value="1"/>
</dbReference>
<dbReference type="PANTHER" id="PTHR45725:SF1">
    <property type="entry name" value="DISHEVELLED ASSOCIATED ACTIVATOR OF MORPHOGENESIS, ISOFORM D"/>
    <property type="match status" value="1"/>
</dbReference>
<sequence length="119" mass="13924">FQEISSTLTTQFKVISKTCDKLKNNKRLRTLLTILLAFGNHMNGGTKKGQAYGFDLKILPQLADIKTFDNSKNFVMYIYEFCDRNYPDVLKVVEELSPMLKRASASLFYYYYLFIYLFV</sequence>
<comment type="caution">
    <text evidence="2">The sequence shown here is derived from an EMBL/GenBank/DDBJ whole genome shotgun (WGS) entry which is preliminary data.</text>
</comment>
<feature type="non-terminal residue" evidence="2">
    <location>
        <position position="1"/>
    </location>
</feature>
<dbReference type="OrthoDB" id="427644at2759"/>
<name>X6N824_RETFI</name>
<dbReference type="InterPro" id="IPR051425">
    <property type="entry name" value="Formin_Homology"/>
</dbReference>
<dbReference type="AlphaFoldDB" id="X6N824"/>
<proteinExistence type="predicted"/>
<dbReference type="EMBL" id="ASPP01011055">
    <property type="protein sequence ID" value="ETO22073.1"/>
    <property type="molecule type" value="Genomic_DNA"/>
</dbReference>
<dbReference type="PROSITE" id="PS51444">
    <property type="entry name" value="FH2"/>
    <property type="match status" value="1"/>
</dbReference>
<evidence type="ECO:0000313" key="2">
    <source>
        <dbReference type="EMBL" id="ETO22073.1"/>
    </source>
</evidence>
<feature type="domain" description="FH2" evidence="1">
    <location>
        <begin position="1"/>
        <end position="119"/>
    </location>
</feature>